<dbReference type="InterPro" id="IPR001387">
    <property type="entry name" value="Cro/C1-type_HTH"/>
</dbReference>
<evidence type="ECO:0000256" key="3">
    <source>
        <dbReference type="ARBA" id="ARBA00023163"/>
    </source>
</evidence>
<reference evidence="5" key="1">
    <citation type="journal article" date="2010" name="Environ. Microbiol.">
        <title>Selenium controls transcription of paralogous formate dehydrogenase genes in the termite gut acetogen, Treponema primitia.</title>
        <authorList>
            <person name="Matson E.G."/>
            <person name="Zhang X."/>
            <person name="Leadbetter J.R."/>
        </authorList>
    </citation>
    <scope>NUCLEOTIDE SEQUENCE</scope>
    <source>
        <strain evidence="5">ZAS-2</strain>
    </source>
</reference>
<sequence length="242" mass="27118">MIFAVLSYKPPLQSIQYRVSSIIVKKIYTILLGLSMENERERFNFIQKTTGLTKKGFAESLGLSKALGYQISTGMLKPSRETLEKLSFIYNVNLNWFLLGEGSPFETEKATIKLLRQEAAAGQGREIEDYAEEETLKLPRSLISPYRPENLQAVYVAGDSMIGEHIYNGDAVIFHPGLTEGNGIYVLSLDTSLLVKRVSFDELPRSVFLISANPAYPPRQISGAELENLRIQGRVVTCVHRV</sequence>
<dbReference type="InterPro" id="IPR010982">
    <property type="entry name" value="Lambda_DNA-bd_dom_sf"/>
</dbReference>
<dbReference type="SUPFAM" id="SSF51306">
    <property type="entry name" value="LexA/Signal peptidase"/>
    <property type="match status" value="1"/>
</dbReference>
<accession>D8L142</accession>
<keyword evidence="3" id="KW-0804">Transcription</keyword>
<protein>
    <submittedName>
        <fullName evidence="5">Putative transcriptional repressor protein</fullName>
    </submittedName>
</protein>
<proteinExistence type="predicted"/>
<dbReference type="GO" id="GO:0003677">
    <property type="term" value="F:DNA binding"/>
    <property type="evidence" value="ECO:0007669"/>
    <property type="project" value="UniProtKB-KW"/>
</dbReference>
<dbReference type="Gene3D" id="2.10.109.10">
    <property type="entry name" value="Umud Fragment, subunit A"/>
    <property type="match status" value="1"/>
</dbReference>
<dbReference type="PANTHER" id="PTHR40661:SF3">
    <property type="entry name" value="FELS-1 PROPHAGE TRANSCRIPTIONAL REGULATOR"/>
    <property type="match status" value="1"/>
</dbReference>
<evidence type="ECO:0000256" key="1">
    <source>
        <dbReference type="ARBA" id="ARBA00023015"/>
    </source>
</evidence>
<evidence type="ECO:0000259" key="4">
    <source>
        <dbReference type="Pfam" id="PF00717"/>
    </source>
</evidence>
<dbReference type="Pfam" id="PF00717">
    <property type="entry name" value="Peptidase_S24"/>
    <property type="match status" value="1"/>
</dbReference>
<evidence type="ECO:0000256" key="2">
    <source>
        <dbReference type="ARBA" id="ARBA00023125"/>
    </source>
</evidence>
<name>D8L142_TREPZ</name>
<dbReference type="SUPFAM" id="SSF47413">
    <property type="entry name" value="lambda repressor-like DNA-binding domains"/>
    <property type="match status" value="1"/>
</dbReference>
<keyword evidence="2" id="KW-0238">DNA-binding</keyword>
<dbReference type="InterPro" id="IPR039418">
    <property type="entry name" value="LexA-like"/>
</dbReference>
<keyword evidence="1" id="KW-0805">Transcription regulation</keyword>
<dbReference type="Gene3D" id="1.10.260.40">
    <property type="entry name" value="lambda repressor-like DNA-binding domains"/>
    <property type="match status" value="1"/>
</dbReference>
<dbReference type="InterPro" id="IPR036286">
    <property type="entry name" value="LexA/Signal_pep-like_sf"/>
</dbReference>
<dbReference type="EMBL" id="FJ479768">
    <property type="protein sequence ID" value="ADJ19586.1"/>
    <property type="molecule type" value="Genomic_DNA"/>
</dbReference>
<dbReference type="AlphaFoldDB" id="D8L142"/>
<feature type="domain" description="Peptidase S24/S26A/S26B/S26C" evidence="4">
    <location>
        <begin position="115"/>
        <end position="236"/>
    </location>
</feature>
<dbReference type="CDD" id="cd06529">
    <property type="entry name" value="S24_LexA-like"/>
    <property type="match status" value="1"/>
</dbReference>
<dbReference type="PANTHER" id="PTHR40661">
    <property type="match status" value="1"/>
</dbReference>
<evidence type="ECO:0000313" key="5">
    <source>
        <dbReference type="EMBL" id="ADJ19586.1"/>
    </source>
</evidence>
<dbReference type="CDD" id="cd00093">
    <property type="entry name" value="HTH_XRE"/>
    <property type="match status" value="1"/>
</dbReference>
<organism evidence="5">
    <name type="scientific">Treponema primitia (strain ATCC BAA-887 / DSM 12427 / ZAS-2)</name>
    <dbReference type="NCBI Taxonomy" id="545694"/>
    <lineage>
        <taxon>Bacteria</taxon>
        <taxon>Pseudomonadati</taxon>
        <taxon>Spirochaetota</taxon>
        <taxon>Spirochaetia</taxon>
        <taxon>Spirochaetales</taxon>
        <taxon>Treponemataceae</taxon>
        <taxon>Treponema</taxon>
    </lineage>
</organism>
<dbReference type="InterPro" id="IPR015927">
    <property type="entry name" value="Peptidase_S24_S26A/B/C"/>
</dbReference>